<organism evidence="2 3">
    <name type="scientific">Mycena metata</name>
    <dbReference type="NCBI Taxonomy" id="1033252"/>
    <lineage>
        <taxon>Eukaryota</taxon>
        <taxon>Fungi</taxon>
        <taxon>Dikarya</taxon>
        <taxon>Basidiomycota</taxon>
        <taxon>Agaricomycotina</taxon>
        <taxon>Agaricomycetes</taxon>
        <taxon>Agaricomycetidae</taxon>
        <taxon>Agaricales</taxon>
        <taxon>Marasmiineae</taxon>
        <taxon>Mycenaceae</taxon>
        <taxon>Mycena</taxon>
    </lineage>
</organism>
<accession>A0AAD7I2K6</accession>
<dbReference type="EMBL" id="JARKIB010000137">
    <property type="protein sequence ID" value="KAJ7733636.1"/>
    <property type="molecule type" value="Genomic_DNA"/>
</dbReference>
<reference evidence="2" key="1">
    <citation type="submission" date="2023-03" db="EMBL/GenBank/DDBJ databases">
        <title>Massive genome expansion in bonnet fungi (Mycena s.s.) driven by repeated elements and novel gene families across ecological guilds.</title>
        <authorList>
            <consortium name="Lawrence Berkeley National Laboratory"/>
            <person name="Harder C.B."/>
            <person name="Miyauchi S."/>
            <person name="Viragh M."/>
            <person name="Kuo A."/>
            <person name="Thoen E."/>
            <person name="Andreopoulos B."/>
            <person name="Lu D."/>
            <person name="Skrede I."/>
            <person name="Drula E."/>
            <person name="Henrissat B."/>
            <person name="Morin E."/>
            <person name="Kohler A."/>
            <person name="Barry K."/>
            <person name="LaButti K."/>
            <person name="Morin E."/>
            <person name="Salamov A."/>
            <person name="Lipzen A."/>
            <person name="Mereny Z."/>
            <person name="Hegedus B."/>
            <person name="Baldrian P."/>
            <person name="Stursova M."/>
            <person name="Weitz H."/>
            <person name="Taylor A."/>
            <person name="Grigoriev I.V."/>
            <person name="Nagy L.G."/>
            <person name="Martin F."/>
            <person name="Kauserud H."/>
        </authorList>
    </citation>
    <scope>NUCLEOTIDE SEQUENCE</scope>
    <source>
        <strain evidence="2">CBHHK182m</strain>
    </source>
</reference>
<gene>
    <name evidence="2" type="ORF">B0H16DRAFT_1732185</name>
</gene>
<proteinExistence type="predicted"/>
<name>A0AAD7I2K6_9AGAR</name>
<feature type="region of interest" description="Disordered" evidence="1">
    <location>
        <begin position="1"/>
        <end position="95"/>
    </location>
</feature>
<dbReference type="AlphaFoldDB" id="A0AAD7I2K6"/>
<evidence type="ECO:0000256" key="1">
    <source>
        <dbReference type="SAM" id="MobiDB-lite"/>
    </source>
</evidence>
<evidence type="ECO:0000313" key="2">
    <source>
        <dbReference type="EMBL" id="KAJ7733636.1"/>
    </source>
</evidence>
<feature type="compositionally biased region" description="Basic residues" evidence="1">
    <location>
        <begin position="63"/>
        <end position="80"/>
    </location>
</feature>
<keyword evidence="3" id="KW-1185">Reference proteome</keyword>
<sequence length="292" mass="32544">MPTRGAKLKRPSRQATRDSQGYRPGLTKEEKAARHRKAQRDYRARTPQLREKQRISAAEKRAAVKARRRRHDPPKPRKKPVAIEEQTECDSPPPSEIAFRDFRASSYLSFPTLVRDASEEPIIGSVASPTPEERIACDALADLANGGHRTDTTSHSADSKSPTLLSARFSTCTTFTDTKISAARLPPGVAPLTRTQVISVRDTGTVGHLTRVQSAQMRVAIINRSPPVPPTQEQRSRWAQPPPPGFDRAEAMDEARFDALYDWRHRVAKLFCEEDERGDGCEDDFILPGSSP</sequence>
<feature type="compositionally biased region" description="Basic residues" evidence="1">
    <location>
        <begin position="1"/>
        <end position="12"/>
    </location>
</feature>
<feature type="region of interest" description="Disordered" evidence="1">
    <location>
        <begin position="225"/>
        <end position="248"/>
    </location>
</feature>
<protein>
    <submittedName>
        <fullName evidence="2">Uncharacterized protein</fullName>
    </submittedName>
</protein>
<comment type="caution">
    <text evidence="2">The sequence shown here is derived from an EMBL/GenBank/DDBJ whole genome shotgun (WGS) entry which is preliminary data.</text>
</comment>
<feature type="compositionally biased region" description="Basic and acidic residues" evidence="1">
    <location>
        <begin position="39"/>
        <end position="62"/>
    </location>
</feature>
<evidence type="ECO:0000313" key="3">
    <source>
        <dbReference type="Proteomes" id="UP001215598"/>
    </source>
</evidence>
<dbReference type="Proteomes" id="UP001215598">
    <property type="component" value="Unassembled WGS sequence"/>
</dbReference>